<dbReference type="InterPro" id="IPR019734">
    <property type="entry name" value="TPR_rpt"/>
</dbReference>
<dbReference type="SMART" id="SM00448">
    <property type="entry name" value="REC"/>
    <property type="match status" value="1"/>
</dbReference>
<evidence type="ECO:0000256" key="1">
    <source>
        <dbReference type="PROSITE-ProRule" id="PRU00169"/>
    </source>
</evidence>
<comment type="caution">
    <text evidence="3">The sequence shown here is derived from an EMBL/GenBank/DDBJ whole genome shotgun (WGS) entry which is preliminary data.</text>
</comment>
<keyword evidence="4" id="KW-1185">Reference proteome</keyword>
<feature type="domain" description="Response regulatory" evidence="2">
    <location>
        <begin position="27"/>
        <end position="152"/>
    </location>
</feature>
<dbReference type="InterPro" id="IPR052048">
    <property type="entry name" value="ST_Response_Regulator"/>
</dbReference>
<dbReference type="Pfam" id="PF00072">
    <property type="entry name" value="Response_reg"/>
    <property type="match status" value="1"/>
</dbReference>
<evidence type="ECO:0000259" key="2">
    <source>
        <dbReference type="PROSITE" id="PS50110"/>
    </source>
</evidence>
<evidence type="ECO:0000313" key="3">
    <source>
        <dbReference type="EMBL" id="MVW64447.1"/>
    </source>
</evidence>
<reference evidence="3 4" key="1">
    <citation type="submission" date="2019-12" db="EMBL/GenBank/DDBJ databases">
        <authorList>
            <person name="Li C."/>
            <person name="Zhao J."/>
        </authorList>
    </citation>
    <scope>NUCLEOTIDE SEQUENCE [LARGE SCALE GENOMIC DNA]</scope>
    <source>
        <strain evidence="3 4">NEAU-DD11</strain>
    </source>
</reference>
<organism evidence="3 4">
    <name type="scientific">Massilia cellulosiltytica</name>
    <dbReference type="NCBI Taxonomy" id="2683234"/>
    <lineage>
        <taxon>Bacteria</taxon>
        <taxon>Pseudomonadati</taxon>
        <taxon>Pseudomonadota</taxon>
        <taxon>Betaproteobacteria</taxon>
        <taxon>Burkholderiales</taxon>
        <taxon>Oxalobacteraceae</taxon>
        <taxon>Telluria group</taxon>
        <taxon>Massilia</taxon>
    </lineage>
</organism>
<dbReference type="PANTHER" id="PTHR43228:SF1">
    <property type="entry name" value="TWO-COMPONENT RESPONSE REGULATOR ARR22"/>
    <property type="match status" value="1"/>
</dbReference>
<dbReference type="PANTHER" id="PTHR43228">
    <property type="entry name" value="TWO-COMPONENT RESPONSE REGULATOR"/>
    <property type="match status" value="1"/>
</dbReference>
<dbReference type="GO" id="GO:0000160">
    <property type="term" value="P:phosphorelay signal transduction system"/>
    <property type="evidence" value="ECO:0007669"/>
    <property type="project" value="InterPro"/>
</dbReference>
<sequence length="563" mass="60630">MPENSSSSPAGTTQNAQLNNQLNAQLSVLIVDPNPALRANLQNMLNQAGVTRIESAVNASTAIKALGRKSFDIVLCEYDLSGGTANAEGQDGQQLLEDLRHHRLIAPWAIFIMLTAEGAYGKVVSAAELTPTDYILKPFTAQALHQRIQKAVARRAALLPVYQLIAQARPREAIDAAIESARTRPHYALDFARLRAELHVSLKEHELAETVYRDVLAEKPVGWARLGLARAIAAQGRMDEAIPLLEHVVAENPRLMAAYDLLARCQQERGEAALAKKTLEDAVAISPYVVRRLRRLGEVALEAGDADGAEKSFRQVVTRSRYSEFRNPEDHVNLVRALVGKGDPAGASTVIRDLERSLRGTPAADACKAISVALLHDLAGNGAAAVKELKLAVDAVRAGGALSPTMRVGLAQTCLAHRMDDEASEVMLGALNGGDDALSAQQALNVFVRAGRPDLADGMGKQLRAQAQILLGVADEKRNMGDVRGAVQTLLEALHMAPNNLQVMIAVVGGVLRQIMEMGWDHPLAALSEEQLEHIRALDPAHPRLAALDAEMEAAKRKYGIST</sequence>
<dbReference type="PROSITE" id="PS50110">
    <property type="entry name" value="RESPONSE_REGULATORY"/>
    <property type="match status" value="1"/>
</dbReference>
<comment type="caution">
    <text evidence="1">Lacks conserved residue(s) required for the propagation of feature annotation.</text>
</comment>
<dbReference type="Gene3D" id="1.25.40.10">
    <property type="entry name" value="Tetratricopeptide repeat domain"/>
    <property type="match status" value="1"/>
</dbReference>
<gene>
    <name evidence="3" type="ORF">GPY61_31475</name>
</gene>
<dbReference type="InterPro" id="IPR011006">
    <property type="entry name" value="CheY-like_superfamily"/>
</dbReference>
<protein>
    <submittedName>
        <fullName evidence="3">Response regulator</fullName>
    </submittedName>
</protein>
<dbReference type="Gene3D" id="3.40.50.2300">
    <property type="match status" value="1"/>
</dbReference>
<name>A0A7X3G695_9BURK</name>
<dbReference type="SMART" id="SM00028">
    <property type="entry name" value="TPR"/>
    <property type="match status" value="4"/>
</dbReference>
<dbReference type="RefSeq" id="WP_160410881.1">
    <property type="nucleotide sequence ID" value="NZ_WSES01000015.1"/>
</dbReference>
<dbReference type="AlphaFoldDB" id="A0A7X3G695"/>
<dbReference type="InterPro" id="IPR011990">
    <property type="entry name" value="TPR-like_helical_dom_sf"/>
</dbReference>
<dbReference type="EMBL" id="WSES01000015">
    <property type="protein sequence ID" value="MVW64447.1"/>
    <property type="molecule type" value="Genomic_DNA"/>
</dbReference>
<evidence type="ECO:0000313" key="4">
    <source>
        <dbReference type="Proteomes" id="UP000443353"/>
    </source>
</evidence>
<dbReference type="SUPFAM" id="SSF48452">
    <property type="entry name" value="TPR-like"/>
    <property type="match status" value="2"/>
</dbReference>
<proteinExistence type="predicted"/>
<dbReference type="CDD" id="cd17589">
    <property type="entry name" value="REC_TPR"/>
    <property type="match status" value="1"/>
</dbReference>
<dbReference type="Proteomes" id="UP000443353">
    <property type="component" value="Unassembled WGS sequence"/>
</dbReference>
<dbReference type="Pfam" id="PF14559">
    <property type="entry name" value="TPR_19"/>
    <property type="match status" value="1"/>
</dbReference>
<dbReference type="SUPFAM" id="SSF52172">
    <property type="entry name" value="CheY-like"/>
    <property type="match status" value="1"/>
</dbReference>
<accession>A0A7X3G695</accession>
<dbReference type="InterPro" id="IPR001789">
    <property type="entry name" value="Sig_transdc_resp-reg_receiver"/>
</dbReference>